<dbReference type="EMBL" id="CP059732">
    <property type="protein sequence ID" value="QMW00625.1"/>
    <property type="molecule type" value="Genomic_DNA"/>
</dbReference>
<dbReference type="Proteomes" id="UP000515369">
    <property type="component" value="Chromosome"/>
</dbReference>
<feature type="chain" id="PRO_5028901852" description="3-keto-disaccharide hydrolase domain-containing protein" evidence="1">
    <location>
        <begin position="22"/>
        <end position="226"/>
    </location>
</feature>
<evidence type="ECO:0000313" key="3">
    <source>
        <dbReference type="Proteomes" id="UP000515369"/>
    </source>
</evidence>
<proteinExistence type="predicted"/>
<protein>
    <recommendedName>
        <fullName evidence="4">3-keto-disaccharide hydrolase domain-containing protein</fullName>
    </recommendedName>
</protein>
<reference evidence="2 3" key="1">
    <citation type="submission" date="2020-07" db="EMBL/GenBank/DDBJ databases">
        <title>Spirosoma foliorum sp. nov., isolated from the leaves on the Nejang mountain Korea, Republic of.</title>
        <authorList>
            <person name="Ho H."/>
            <person name="Lee Y.-J."/>
            <person name="Nurcahyanto D.-A."/>
            <person name="Kim S.-G."/>
        </authorList>
    </citation>
    <scope>NUCLEOTIDE SEQUENCE [LARGE SCALE GENOMIC DNA]</scope>
    <source>
        <strain evidence="2 3">PL0136</strain>
    </source>
</reference>
<keyword evidence="1" id="KW-0732">Signal</keyword>
<evidence type="ECO:0000313" key="2">
    <source>
        <dbReference type="EMBL" id="QMW00625.1"/>
    </source>
</evidence>
<accession>A0A7G5GP33</accession>
<keyword evidence="3" id="KW-1185">Reference proteome</keyword>
<evidence type="ECO:0000256" key="1">
    <source>
        <dbReference type="SAM" id="SignalP"/>
    </source>
</evidence>
<feature type="signal peptide" evidence="1">
    <location>
        <begin position="1"/>
        <end position="21"/>
    </location>
</feature>
<dbReference type="AlphaFoldDB" id="A0A7G5GP33"/>
<dbReference type="KEGG" id="sfol:H3H32_21825"/>
<organism evidence="2 3">
    <name type="scientific">Spirosoma foliorum</name>
    <dbReference type="NCBI Taxonomy" id="2710596"/>
    <lineage>
        <taxon>Bacteria</taxon>
        <taxon>Pseudomonadati</taxon>
        <taxon>Bacteroidota</taxon>
        <taxon>Cytophagia</taxon>
        <taxon>Cytophagales</taxon>
        <taxon>Cytophagaceae</taxon>
        <taxon>Spirosoma</taxon>
    </lineage>
</organism>
<name>A0A7G5GP33_9BACT</name>
<dbReference type="Gene3D" id="2.60.120.560">
    <property type="entry name" value="Exo-inulinase, domain 1"/>
    <property type="match status" value="1"/>
</dbReference>
<sequence length="226" mass="25233">MKMRKSIFVLLATLCWHISVAQIKKLPLTSQDEFTPVHVEVSTETYLGKASVRLVDPGNTNFSQVTYAKIKNLRFQNGTIELELAGKPLATAGEGARGFVGIAFRVADDDSKFECIYLRPTNGRAEDQVRRNHSVQYISYPDFPWEKSRKETPEKYESYVDLAVGEWTKVKIEIQGNKARLYVHGASQPSLIVNDLKHGPAQEGAIALWIGPGTDAHFTNLVVTPN</sequence>
<gene>
    <name evidence="2" type="ORF">H3H32_21825</name>
</gene>
<evidence type="ECO:0008006" key="4">
    <source>
        <dbReference type="Google" id="ProtNLM"/>
    </source>
</evidence>